<dbReference type="OrthoDB" id="2024949at2"/>
<gene>
    <name evidence="1" type="ORF">AYR63_16130</name>
</gene>
<dbReference type="AlphaFoldDB" id="A0A1B2J2Z1"/>
<accession>A0A1B2J2Z1</accession>
<proteinExistence type="predicted"/>
<reference evidence="1 2" key="1">
    <citation type="submission" date="2016-03" db="EMBL/GenBank/DDBJ databases">
        <title>Pediococcus and Lactobacillus from brewery environment - whole genome sequencing and assembly.</title>
        <authorList>
            <person name="Behr J."/>
            <person name="Geissler A.J."/>
            <person name="Vogel R.F."/>
        </authorList>
    </citation>
    <scope>NUCLEOTIDE SEQUENCE [LARGE SCALE GENOMIC DNA]</scope>
    <source>
        <strain evidence="1 2">TMW 1.1995</strain>
        <plasmid evidence="2">pl11995-4</plasmid>
    </source>
</reference>
<dbReference type="Gene3D" id="3.40.50.2020">
    <property type="match status" value="1"/>
</dbReference>
<dbReference type="InterPro" id="IPR000836">
    <property type="entry name" value="PRTase_dom"/>
</dbReference>
<dbReference type="InterPro" id="IPR029057">
    <property type="entry name" value="PRTase-like"/>
</dbReference>
<geneLocation type="plasmid" evidence="2">
    <name>pl11995-4</name>
</geneLocation>
<name>A0A1B2J2Z1_9LACO</name>
<dbReference type="CDD" id="cd06223">
    <property type="entry name" value="PRTases_typeI"/>
    <property type="match status" value="1"/>
</dbReference>
<dbReference type="EMBL" id="CP014928">
    <property type="protein sequence ID" value="ANZ68668.1"/>
    <property type="molecule type" value="Genomic_DNA"/>
</dbReference>
<dbReference type="RefSeq" id="WP_065937765.1">
    <property type="nucleotide sequence ID" value="NZ_CP014928.1"/>
</dbReference>
<sequence>MIKIFFSDKVFIDSNDKVRAGAIDFINFALNSDIAMIYVSYKTEKQLKDKPIISLLLNFYNIPVNQDKIKVINRKNIAKCTDDCKKNIFLGVKDVDLFNATASKILLLYPTWATTNETRCKQYGIPISDFKSLEKLITIIARQKTFYYSLKVDERTTVYALTSANNYGATINENEAINKLHETLKNGDPSHLQAIMCYLLAGIMSHDDLKSTDIWGIMPSSGTTLNKEMMAIKKQCRYLTGKKLSKNILLRHTETSKSHGTSRDTRLFIGAKKHLDTMILNPYYKDKLANKTVTILDDYVTNGISFEAARNLLEAENVKQINFVAIGRFRSRMSNGLGIYQKESYSLAKDLFSANTSAQLTKRDKDFGMNGKYDESAHADLADLAKLF</sequence>
<evidence type="ECO:0000313" key="1">
    <source>
        <dbReference type="EMBL" id="ANZ68668.1"/>
    </source>
</evidence>
<dbReference type="SUPFAM" id="SSF53271">
    <property type="entry name" value="PRTase-like"/>
    <property type="match status" value="1"/>
</dbReference>
<keyword evidence="1" id="KW-0614">Plasmid</keyword>
<dbReference type="Proteomes" id="UP000093267">
    <property type="component" value="Plasmid pL11995-4"/>
</dbReference>
<protein>
    <recommendedName>
        <fullName evidence="3">Phosphoribosyltransferase domain-containing protein</fullName>
    </recommendedName>
</protein>
<keyword evidence="2" id="KW-1185">Reference proteome</keyword>
<organism evidence="1 2">
    <name type="scientific">Secundilactobacillus paracollinoides</name>
    <dbReference type="NCBI Taxonomy" id="240427"/>
    <lineage>
        <taxon>Bacteria</taxon>
        <taxon>Bacillati</taxon>
        <taxon>Bacillota</taxon>
        <taxon>Bacilli</taxon>
        <taxon>Lactobacillales</taxon>
        <taxon>Lactobacillaceae</taxon>
        <taxon>Secundilactobacillus</taxon>
    </lineage>
</organism>
<evidence type="ECO:0000313" key="2">
    <source>
        <dbReference type="Proteomes" id="UP000093267"/>
    </source>
</evidence>
<evidence type="ECO:0008006" key="3">
    <source>
        <dbReference type="Google" id="ProtNLM"/>
    </source>
</evidence>